<dbReference type="CDD" id="cd06568">
    <property type="entry name" value="GH20_SpHex_like"/>
    <property type="match status" value="1"/>
</dbReference>
<dbReference type="GO" id="GO:0016020">
    <property type="term" value="C:membrane"/>
    <property type="evidence" value="ECO:0007669"/>
    <property type="project" value="TreeGrafter"/>
</dbReference>
<feature type="signal peptide" evidence="7">
    <location>
        <begin position="1"/>
        <end position="16"/>
    </location>
</feature>
<feature type="active site" description="Proton donor" evidence="6">
    <location>
        <position position="322"/>
    </location>
</feature>
<keyword evidence="5" id="KW-0326">Glycosidase</keyword>
<dbReference type="PANTHER" id="PTHR22600">
    <property type="entry name" value="BETA-HEXOSAMINIDASE"/>
    <property type="match status" value="1"/>
</dbReference>
<sequence length="516" mass="55377">MRPLALLVLAVTVAHAQPPTPALIPLPAEVETRDGPPFVMTDATPLVVDPGDAEARRVAGVLAALVGNTVETTPPIVEAAPAGVPAVRLRIDAAAGHGDEGYALDVASTGVDLVASAPAGLFYGVQTLRQLLPARVEYEAALYAPLPVPAVRVVDRPRYEWRGMMLDVARHFFEVEDVERVIDLMALHKLNRLHLHLSDDQGWRIEIPSRPALARVGGRTEVGGGPGGYYTVEDIARIVQYAAERFITVVPEIDLPGHTNAALAAIPEINCDGRARAPYTGTNVGFSTVCVEREETWAFVEDVVASLAEQFPGETIHLGGDEVEELTADQYAAFVTRAQAIVTAAGKRYAGWDDVAHAGLAPGAVIQVWRAQRADVARQVEAAVANGAALVLSPSDRIYIDMKYDESTVLGLTWAGLNGVRDAYDWDPGVLLDVPEAAVLGVEAPLWAETLSTIRDVEFMAFPRLAGVAEIGWTPQTARSWGGYRARLGAFGPRWTALGVHHFRSPEVDWTLGGVE</sequence>
<organism evidence="10 11">
    <name type="scientific">Rubrivirga marina</name>
    <dbReference type="NCBI Taxonomy" id="1196024"/>
    <lineage>
        <taxon>Bacteria</taxon>
        <taxon>Pseudomonadati</taxon>
        <taxon>Rhodothermota</taxon>
        <taxon>Rhodothermia</taxon>
        <taxon>Rhodothermales</taxon>
        <taxon>Rubricoccaceae</taxon>
        <taxon>Rubrivirga</taxon>
    </lineage>
</organism>
<comment type="catalytic activity">
    <reaction evidence="1">
        <text>Hydrolysis of terminal non-reducing N-acetyl-D-hexosamine residues in N-acetyl-beta-D-hexosaminides.</text>
        <dbReference type="EC" id="3.2.1.52"/>
    </reaction>
</comment>
<feature type="domain" description="Glycoside hydrolase family 20 catalytic" evidence="8">
    <location>
        <begin position="159"/>
        <end position="475"/>
    </location>
</feature>
<dbReference type="GO" id="GO:0030203">
    <property type="term" value="P:glycosaminoglycan metabolic process"/>
    <property type="evidence" value="ECO:0007669"/>
    <property type="project" value="TreeGrafter"/>
</dbReference>
<dbReference type="InterPro" id="IPR025705">
    <property type="entry name" value="Beta_hexosaminidase_sua/sub"/>
</dbReference>
<evidence type="ECO:0000256" key="6">
    <source>
        <dbReference type="PIRSR" id="PIRSR625705-1"/>
    </source>
</evidence>
<dbReference type="InterPro" id="IPR017853">
    <property type="entry name" value="GH"/>
</dbReference>
<keyword evidence="7" id="KW-0732">Signal</keyword>
<protein>
    <recommendedName>
        <fullName evidence="3">beta-N-acetylhexosaminidase</fullName>
        <ecNumber evidence="3">3.2.1.52</ecNumber>
    </recommendedName>
</protein>
<dbReference type="EC" id="3.2.1.52" evidence="3"/>
<proteinExistence type="inferred from homology"/>
<dbReference type="SUPFAM" id="SSF51445">
    <property type="entry name" value="(Trans)glycosidases"/>
    <property type="match status" value="1"/>
</dbReference>
<evidence type="ECO:0000256" key="5">
    <source>
        <dbReference type="ARBA" id="ARBA00023295"/>
    </source>
</evidence>
<dbReference type="GO" id="GO:0004563">
    <property type="term" value="F:beta-N-acetylhexosaminidase activity"/>
    <property type="evidence" value="ECO:0007669"/>
    <property type="project" value="UniProtKB-EC"/>
</dbReference>
<dbReference type="EMBL" id="MQWD01000001">
    <property type="protein sequence ID" value="PAP75645.1"/>
    <property type="molecule type" value="Genomic_DNA"/>
</dbReference>
<comment type="similarity">
    <text evidence="2">Belongs to the glycosyl hydrolase 20 family.</text>
</comment>
<dbReference type="GO" id="GO:0005975">
    <property type="term" value="P:carbohydrate metabolic process"/>
    <property type="evidence" value="ECO:0007669"/>
    <property type="project" value="InterPro"/>
</dbReference>
<evidence type="ECO:0000313" key="11">
    <source>
        <dbReference type="Proteomes" id="UP000216339"/>
    </source>
</evidence>
<comment type="caution">
    <text evidence="10">The sequence shown here is derived from an EMBL/GenBank/DDBJ whole genome shotgun (WGS) entry which is preliminary data.</text>
</comment>
<dbReference type="PANTHER" id="PTHR22600:SF57">
    <property type="entry name" value="BETA-N-ACETYLHEXOSAMINIDASE"/>
    <property type="match status" value="1"/>
</dbReference>
<dbReference type="Pfam" id="PF00728">
    <property type="entry name" value="Glyco_hydro_20"/>
    <property type="match status" value="1"/>
</dbReference>
<dbReference type="AlphaFoldDB" id="A0A271IY62"/>
<dbReference type="InterPro" id="IPR029018">
    <property type="entry name" value="Hex-like_dom2"/>
</dbReference>
<feature type="domain" description="Beta-hexosaminidase bacterial type N-terminal" evidence="9">
    <location>
        <begin position="21"/>
        <end position="155"/>
    </location>
</feature>
<name>A0A271IY62_9BACT</name>
<dbReference type="PRINTS" id="PR00738">
    <property type="entry name" value="GLHYDRLASE20"/>
</dbReference>
<dbReference type="OrthoDB" id="9763537at2"/>
<reference evidence="10 11" key="1">
    <citation type="submission" date="2016-11" db="EMBL/GenBank/DDBJ databases">
        <title>Study of marine rhodopsin-containing bacteria.</title>
        <authorList>
            <person name="Yoshizawa S."/>
            <person name="Kumagai Y."/>
            <person name="Kogure K."/>
        </authorList>
    </citation>
    <scope>NUCLEOTIDE SEQUENCE [LARGE SCALE GENOMIC DNA]</scope>
    <source>
        <strain evidence="10 11">SAORIC-28</strain>
    </source>
</reference>
<evidence type="ECO:0000256" key="3">
    <source>
        <dbReference type="ARBA" id="ARBA00012663"/>
    </source>
</evidence>
<dbReference type="Gene3D" id="3.30.379.10">
    <property type="entry name" value="Chitobiase/beta-hexosaminidase domain 2-like"/>
    <property type="match status" value="1"/>
</dbReference>
<evidence type="ECO:0000313" key="10">
    <source>
        <dbReference type="EMBL" id="PAP75645.1"/>
    </source>
</evidence>
<feature type="chain" id="PRO_5012967345" description="beta-N-acetylhexosaminidase" evidence="7">
    <location>
        <begin position="17"/>
        <end position="516"/>
    </location>
</feature>
<dbReference type="Gene3D" id="3.20.20.80">
    <property type="entry name" value="Glycosidases"/>
    <property type="match status" value="1"/>
</dbReference>
<dbReference type="SUPFAM" id="SSF55545">
    <property type="entry name" value="beta-N-acetylhexosaminidase-like domain"/>
    <property type="match status" value="1"/>
</dbReference>
<evidence type="ECO:0000259" key="8">
    <source>
        <dbReference type="Pfam" id="PF00728"/>
    </source>
</evidence>
<accession>A0A271IY62</accession>
<dbReference type="InterPro" id="IPR015883">
    <property type="entry name" value="Glyco_hydro_20_cat"/>
</dbReference>
<dbReference type="InterPro" id="IPR015882">
    <property type="entry name" value="HEX_bac_N"/>
</dbReference>
<keyword evidence="11" id="KW-1185">Reference proteome</keyword>
<keyword evidence="4" id="KW-0378">Hydrolase</keyword>
<gene>
    <name evidence="10" type="ORF">BSZ37_03940</name>
</gene>
<evidence type="ECO:0000256" key="2">
    <source>
        <dbReference type="ARBA" id="ARBA00006285"/>
    </source>
</evidence>
<dbReference type="Pfam" id="PF02838">
    <property type="entry name" value="Glyco_hydro_20b"/>
    <property type="match status" value="1"/>
</dbReference>
<evidence type="ECO:0000256" key="7">
    <source>
        <dbReference type="SAM" id="SignalP"/>
    </source>
</evidence>
<evidence type="ECO:0000256" key="1">
    <source>
        <dbReference type="ARBA" id="ARBA00001231"/>
    </source>
</evidence>
<evidence type="ECO:0000256" key="4">
    <source>
        <dbReference type="ARBA" id="ARBA00022801"/>
    </source>
</evidence>
<dbReference type="RefSeq" id="WP_095509285.1">
    <property type="nucleotide sequence ID" value="NZ_MQWD01000001.1"/>
</dbReference>
<dbReference type="Proteomes" id="UP000216339">
    <property type="component" value="Unassembled WGS sequence"/>
</dbReference>
<evidence type="ECO:0000259" key="9">
    <source>
        <dbReference type="Pfam" id="PF02838"/>
    </source>
</evidence>